<dbReference type="Pfam" id="PF07249">
    <property type="entry name" value="Cerato-platanin"/>
    <property type="match status" value="1"/>
</dbReference>
<comment type="similarity">
    <text evidence="2">Belongs to the cerato-platanin family.</text>
</comment>
<dbReference type="SUPFAM" id="SSF50685">
    <property type="entry name" value="Barwin-like endoglucanases"/>
    <property type="match status" value="1"/>
</dbReference>
<dbReference type="InterPro" id="IPR036908">
    <property type="entry name" value="RlpA-like_sf"/>
</dbReference>
<proteinExistence type="inferred from homology"/>
<keyword evidence="6" id="KW-1185">Reference proteome</keyword>
<dbReference type="Proteomes" id="UP001201262">
    <property type="component" value="Unassembled WGS sequence"/>
</dbReference>
<evidence type="ECO:0000256" key="2">
    <source>
        <dbReference type="ARBA" id="ARBA00010421"/>
    </source>
</evidence>
<keyword evidence="3" id="KW-0964">Secreted</keyword>
<dbReference type="Gene3D" id="2.40.40.10">
    <property type="entry name" value="RlpA-like domain"/>
    <property type="match status" value="1"/>
</dbReference>
<evidence type="ECO:0000313" key="6">
    <source>
        <dbReference type="Proteomes" id="UP001201262"/>
    </source>
</evidence>
<comment type="caution">
    <text evidence="5">The sequence shown here is derived from an EMBL/GenBank/DDBJ whole genome shotgun (WGS) entry which is preliminary data.</text>
</comment>
<name>A0AAD4PWG7_9EURO</name>
<protein>
    <submittedName>
        <fullName evidence="5">Cerato-platanin</fullName>
    </submittedName>
</protein>
<evidence type="ECO:0000313" key="5">
    <source>
        <dbReference type="EMBL" id="KAH8697845.1"/>
    </source>
</evidence>
<evidence type="ECO:0000256" key="3">
    <source>
        <dbReference type="ARBA" id="ARBA00022525"/>
    </source>
</evidence>
<comment type="subcellular location">
    <subcellularLocation>
        <location evidence="1">Secreted</location>
    </subcellularLocation>
</comment>
<feature type="signal peptide" evidence="4">
    <location>
        <begin position="1"/>
        <end position="17"/>
    </location>
</feature>
<dbReference type="EMBL" id="JAJTJA010000006">
    <property type="protein sequence ID" value="KAH8697845.1"/>
    <property type="molecule type" value="Genomic_DNA"/>
</dbReference>
<feature type="chain" id="PRO_5041986560" evidence="4">
    <location>
        <begin position="18"/>
        <end position="149"/>
    </location>
</feature>
<dbReference type="InterPro" id="IPR010829">
    <property type="entry name" value="Cerato-platanin"/>
</dbReference>
<gene>
    <name evidence="5" type="ORF">BGW36DRAFT_176141</name>
</gene>
<accession>A0AAD4PWG7</accession>
<organism evidence="5 6">
    <name type="scientific">Talaromyces proteolyticus</name>
    <dbReference type="NCBI Taxonomy" id="1131652"/>
    <lineage>
        <taxon>Eukaryota</taxon>
        <taxon>Fungi</taxon>
        <taxon>Dikarya</taxon>
        <taxon>Ascomycota</taxon>
        <taxon>Pezizomycotina</taxon>
        <taxon>Eurotiomycetes</taxon>
        <taxon>Eurotiomycetidae</taxon>
        <taxon>Eurotiales</taxon>
        <taxon>Trichocomaceae</taxon>
        <taxon>Talaromyces</taxon>
        <taxon>Talaromyces sect. Bacilispori</taxon>
    </lineage>
</organism>
<dbReference type="GO" id="GO:0005576">
    <property type="term" value="C:extracellular region"/>
    <property type="evidence" value="ECO:0007669"/>
    <property type="project" value="UniProtKB-SubCell"/>
</dbReference>
<evidence type="ECO:0000256" key="4">
    <source>
        <dbReference type="SAM" id="SignalP"/>
    </source>
</evidence>
<evidence type="ECO:0000256" key="1">
    <source>
        <dbReference type="ARBA" id="ARBA00004613"/>
    </source>
</evidence>
<dbReference type="GeneID" id="70239969"/>
<reference evidence="5" key="1">
    <citation type="submission" date="2021-12" db="EMBL/GenBank/DDBJ databases">
        <title>Convergent genome expansion in fungi linked to evolution of root-endophyte symbiosis.</title>
        <authorList>
            <consortium name="DOE Joint Genome Institute"/>
            <person name="Ke Y.-H."/>
            <person name="Bonito G."/>
            <person name="Liao H.-L."/>
            <person name="Looney B."/>
            <person name="Rojas-Flechas A."/>
            <person name="Nash J."/>
            <person name="Hameed K."/>
            <person name="Schadt C."/>
            <person name="Martin F."/>
            <person name="Crous P.W."/>
            <person name="Miettinen O."/>
            <person name="Magnuson J.K."/>
            <person name="Labbe J."/>
            <person name="Jacobson D."/>
            <person name="Doktycz M.J."/>
            <person name="Veneault-Fourrey C."/>
            <person name="Kuo A."/>
            <person name="Mondo S."/>
            <person name="Calhoun S."/>
            <person name="Riley R."/>
            <person name="Ohm R."/>
            <person name="LaButti K."/>
            <person name="Andreopoulos B."/>
            <person name="Pangilinan J."/>
            <person name="Nolan M."/>
            <person name="Tritt A."/>
            <person name="Clum A."/>
            <person name="Lipzen A."/>
            <person name="Daum C."/>
            <person name="Barry K."/>
            <person name="Grigoriev I.V."/>
            <person name="Vilgalys R."/>
        </authorList>
    </citation>
    <scope>NUCLEOTIDE SEQUENCE</scope>
    <source>
        <strain evidence="5">PMI_201</strain>
    </source>
</reference>
<dbReference type="CDD" id="cd22778">
    <property type="entry name" value="DPBB_CEPL-like"/>
    <property type="match status" value="1"/>
</dbReference>
<sequence length="149" mass="15510">MKLILNFLTIMVATALAAPTTPQAAAATAIDVAYDNTYDNGDLSTSKLACSDGSNGLIIKGYNTIGALPSFPLVGGAPTIAEYNSPNCGACYSITYNSQTIYVTAIDVAVNRFVLSQEALDQLTDGQAVHYGHVSATYDVASPSNCGFK</sequence>
<dbReference type="RefSeq" id="XP_046072546.1">
    <property type="nucleotide sequence ID" value="XM_046209682.1"/>
</dbReference>
<keyword evidence="4" id="KW-0732">Signal</keyword>
<dbReference type="AlphaFoldDB" id="A0AAD4PWG7"/>